<keyword evidence="11" id="KW-0995">Kinetochore</keyword>
<reference evidence="19 20" key="1">
    <citation type="journal article" date="2016" name="Mol. Biol. Evol.">
        <title>Comparative Genomics of Early-Diverging Mushroom-Forming Fungi Provides Insights into the Origins of Lignocellulose Decay Capabilities.</title>
        <authorList>
            <person name="Nagy L.G."/>
            <person name="Riley R."/>
            <person name="Tritt A."/>
            <person name="Adam C."/>
            <person name="Daum C."/>
            <person name="Floudas D."/>
            <person name="Sun H."/>
            <person name="Yadav J.S."/>
            <person name="Pangilinan J."/>
            <person name="Larsson K.H."/>
            <person name="Matsuura K."/>
            <person name="Barry K."/>
            <person name="Labutti K."/>
            <person name="Kuo R."/>
            <person name="Ohm R.A."/>
            <person name="Bhattacharya S.S."/>
            <person name="Shirouzu T."/>
            <person name="Yoshinaga Y."/>
            <person name="Martin F.M."/>
            <person name="Grigoriev I.V."/>
            <person name="Hibbett D.S."/>
        </authorList>
    </citation>
    <scope>NUCLEOTIDE SEQUENCE [LARGE SCALE GENOMIC DNA]</scope>
    <source>
        <strain evidence="19 20">CBS 109695</strain>
    </source>
</reference>
<dbReference type="GO" id="GO:0051301">
    <property type="term" value="P:cell division"/>
    <property type="evidence" value="ECO:0007669"/>
    <property type="project" value="UniProtKB-KW"/>
</dbReference>
<keyword evidence="14" id="KW-0131">Cell cycle</keyword>
<evidence type="ECO:0000256" key="14">
    <source>
        <dbReference type="ARBA" id="ARBA00023306"/>
    </source>
</evidence>
<keyword evidence="13" id="KW-0539">Nucleus</keyword>
<keyword evidence="20" id="KW-1185">Reference proteome</keyword>
<keyword evidence="7" id="KW-0132">Cell division</keyword>
<dbReference type="OrthoDB" id="2443965at2759"/>
<dbReference type="GO" id="GO:0042729">
    <property type="term" value="C:DASH complex"/>
    <property type="evidence" value="ECO:0007669"/>
    <property type="project" value="InterPro"/>
</dbReference>
<keyword evidence="6" id="KW-0963">Cytoplasm</keyword>
<accession>A0A166BJY5</accession>
<dbReference type="AlphaFoldDB" id="A0A166BJY5"/>
<dbReference type="PANTHER" id="PTHR28017:SF1">
    <property type="entry name" value="DASH COMPLEX SUBUNIT DAD3"/>
    <property type="match status" value="1"/>
</dbReference>
<dbReference type="GO" id="GO:0072686">
    <property type="term" value="C:mitotic spindle"/>
    <property type="evidence" value="ECO:0007669"/>
    <property type="project" value="InterPro"/>
</dbReference>
<gene>
    <name evidence="19" type="ORF">FIBSPDRAFT_754480</name>
</gene>
<evidence type="ECO:0000256" key="12">
    <source>
        <dbReference type="ARBA" id="ARBA00023212"/>
    </source>
</evidence>
<evidence type="ECO:0000256" key="16">
    <source>
        <dbReference type="ARBA" id="ARBA00044179"/>
    </source>
</evidence>
<feature type="region of interest" description="Disordered" evidence="18">
    <location>
        <begin position="88"/>
        <end position="107"/>
    </location>
</feature>
<evidence type="ECO:0000256" key="5">
    <source>
        <dbReference type="ARBA" id="ARBA00022454"/>
    </source>
</evidence>
<keyword evidence="8" id="KW-0493">Microtubule</keyword>
<dbReference type="PANTHER" id="PTHR28017">
    <property type="entry name" value="DASH COMPLEX SUBUNIT DAD3"/>
    <property type="match status" value="1"/>
</dbReference>
<proteinExistence type="inferred from homology"/>
<keyword evidence="9" id="KW-0498">Mitosis</keyword>
<dbReference type="EMBL" id="KV417643">
    <property type="protein sequence ID" value="KZP12717.1"/>
    <property type="molecule type" value="Genomic_DNA"/>
</dbReference>
<evidence type="ECO:0000256" key="1">
    <source>
        <dbReference type="ARBA" id="ARBA00004123"/>
    </source>
</evidence>
<evidence type="ECO:0000256" key="9">
    <source>
        <dbReference type="ARBA" id="ARBA00022776"/>
    </source>
</evidence>
<evidence type="ECO:0000256" key="10">
    <source>
        <dbReference type="ARBA" id="ARBA00022829"/>
    </source>
</evidence>
<name>A0A166BJY5_9AGAM</name>
<dbReference type="InterPro" id="IPR013965">
    <property type="entry name" value="DASH_Dad3"/>
</dbReference>
<evidence type="ECO:0000256" key="7">
    <source>
        <dbReference type="ARBA" id="ARBA00022618"/>
    </source>
</evidence>
<evidence type="ECO:0000256" key="6">
    <source>
        <dbReference type="ARBA" id="ARBA00022490"/>
    </source>
</evidence>
<protein>
    <recommendedName>
        <fullName evidence="16">DASH complex subunit DAD3</fullName>
    </recommendedName>
    <alternativeName>
        <fullName evidence="17">Outer kinetochore protein DAD3</fullName>
    </alternativeName>
</protein>
<keyword evidence="5" id="KW-0158">Chromosome</keyword>
<keyword evidence="15" id="KW-0137">Centromere</keyword>
<evidence type="ECO:0000256" key="18">
    <source>
        <dbReference type="SAM" id="MobiDB-lite"/>
    </source>
</evidence>
<evidence type="ECO:0000256" key="13">
    <source>
        <dbReference type="ARBA" id="ARBA00023242"/>
    </source>
</evidence>
<evidence type="ECO:0000256" key="17">
    <source>
        <dbReference type="ARBA" id="ARBA00044305"/>
    </source>
</evidence>
<evidence type="ECO:0000256" key="4">
    <source>
        <dbReference type="ARBA" id="ARBA00006277"/>
    </source>
</evidence>
<keyword evidence="12" id="KW-0206">Cytoskeleton</keyword>
<evidence type="ECO:0000313" key="19">
    <source>
        <dbReference type="EMBL" id="KZP12717.1"/>
    </source>
</evidence>
<evidence type="ECO:0000313" key="20">
    <source>
        <dbReference type="Proteomes" id="UP000076532"/>
    </source>
</evidence>
<keyword evidence="10" id="KW-0159">Chromosome partition</keyword>
<dbReference type="Proteomes" id="UP000076532">
    <property type="component" value="Unassembled WGS sequence"/>
</dbReference>
<evidence type="ECO:0000256" key="11">
    <source>
        <dbReference type="ARBA" id="ARBA00022838"/>
    </source>
</evidence>
<dbReference type="GO" id="GO:0051010">
    <property type="term" value="F:microtubule plus-end binding"/>
    <property type="evidence" value="ECO:0007669"/>
    <property type="project" value="TreeGrafter"/>
</dbReference>
<feature type="region of interest" description="Disordered" evidence="18">
    <location>
        <begin position="1"/>
        <end position="24"/>
    </location>
</feature>
<dbReference type="GO" id="GO:0008608">
    <property type="term" value="P:attachment of spindle microtubules to kinetochore"/>
    <property type="evidence" value="ECO:0007669"/>
    <property type="project" value="InterPro"/>
</dbReference>
<evidence type="ECO:0000256" key="8">
    <source>
        <dbReference type="ARBA" id="ARBA00022701"/>
    </source>
</evidence>
<dbReference type="STRING" id="436010.A0A166BJY5"/>
<dbReference type="Pfam" id="PF08656">
    <property type="entry name" value="DASH_Dad3"/>
    <property type="match status" value="1"/>
</dbReference>
<sequence length="107" mass="11823">MSTTLTSSDSIFDTNPYETHPSLSPTEADVLWEYAKLSQHVKDITAQTRLLCEAPDKNLLARLRVLERKMGLVLTLFKASVWGVINEQPAPDQSGGYADTTADLTAR</sequence>
<comment type="subcellular location">
    <subcellularLocation>
        <location evidence="3">Chromosome</location>
        <location evidence="3">Centromere</location>
        <location evidence="3">Kinetochore</location>
    </subcellularLocation>
    <subcellularLocation>
        <location evidence="2">Cytoplasm</location>
        <location evidence="2">Cytoskeleton</location>
        <location evidence="2">Spindle</location>
    </subcellularLocation>
    <subcellularLocation>
        <location evidence="1">Nucleus</location>
    </subcellularLocation>
</comment>
<evidence type="ECO:0000256" key="2">
    <source>
        <dbReference type="ARBA" id="ARBA00004186"/>
    </source>
</evidence>
<organism evidence="19 20">
    <name type="scientific">Athelia psychrophila</name>
    <dbReference type="NCBI Taxonomy" id="1759441"/>
    <lineage>
        <taxon>Eukaryota</taxon>
        <taxon>Fungi</taxon>
        <taxon>Dikarya</taxon>
        <taxon>Basidiomycota</taxon>
        <taxon>Agaricomycotina</taxon>
        <taxon>Agaricomycetes</taxon>
        <taxon>Agaricomycetidae</taxon>
        <taxon>Atheliales</taxon>
        <taxon>Atheliaceae</taxon>
        <taxon>Athelia</taxon>
    </lineage>
</organism>
<evidence type="ECO:0000256" key="3">
    <source>
        <dbReference type="ARBA" id="ARBA00004629"/>
    </source>
</evidence>
<evidence type="ECO:0000256" key="15">
    <source>
        <dbReference type="ARBA" id="ARBA00023328"/>
    </source>
</evidence>
<dbReference type="GO" id="GO:0005874">
    <property type="term" value="C:microtubule"/>
    <property type="evidence" value="ECO:0007669"/>
    <property type="project" value="UniProtKB-KW"/>
</dbReference>
<comment type="similarity">
    <text evidence="4">Belongs to the DASH complex DAD3 family.</text>
</comment>